<evidence type="ECO:0008006" key="3">
    <source>
        <dbReference type="Google" id="ProtNLM"/>
    </source>
</evidence>
<comment type="caution">
    <text evidence="1">The sequence shown here is derived from an EMBL/GenBank/DDBJ whole genome shotgun (WGS) entry which is preliminary data.</text>
</comment>
<sequence>MRNLYLFLLILLPLFCISCYDDKGNYDYHALNQAEVAGIDSMYTAIFMEKLVITPTIQSEDKERVYDYIWMCYDKNDFRKSIDTLSLEKDLDYTVSLSLSSYQLIFAYRDRETEITKYVYSSLSVESQNSRGWYVLKEKEGGTDLDFFWKGKENTDLLQQTQGKMLTGKPRSLGFVGNYTWANEEEDKVETGNQCLLLASEGDVSLVRISDMKQLGDFNSLFFENAPTVAPQKWYEGSEESGFINDGYLYTYSGYDDAFGLNKLSYPKEGDYKLSSVFTKNGTMSPLLFDLKSGQFCTSARNVTSLSYFKNDENSAYSLAYPDMEPIYAGFLDEGMWEGGKGYVVMNNKKDGSRAIFYFDLKCLVNFENDYLKNRITDIQTVEAGSKLAAASCFGMHRKDQMLYFGVNDKLYYYDLVNKKEQEVVRDNGSLAIPSGENIVLIKHWIFDYTDYMDETITDKINKLAVATSDGNNYKLYLFEITANKLKDNPEVYNGTGIPSEVMYMSPYMNNVYMCY</sequence>
<accession>A0A7W6HZR7</accession>
<dbReference type="AlphaFoldDB" id="A0A7W6HZR7"/>
<dbReference type="GeneID" id="93101381"/>
<proteinExistence type="predicted"/>
<dbReference type="EMBL" id="JACIES010000011">
    <property type="protein sequence ID" value="MBB4027675.1"/>
    <property type="molecule type" value="Genomic_DNA"/>
</dbReference>
<dbReference type="RefSeq" id="WP_164719916.1">
    <property type="nucleotide sequence ID" value="NZ_AP028155.1"/>
</dbReference>
<evidence type="ECO:0000313" key="2">
    <source>
        <dbReference type="Proteomes" id="UP000546007"/>
    </source>
</evidence>
<dbReference type="InterPro" id="IPR032183">
    <property type="entry name" value="PKD-like"/>
</dbReference>
<protein>
    <recommendedName>
        <fullName evidence="3">DUF4374 domain-containing protein</fullName>
    </recommendedName>
</protein>
<keyword evidence="2" id="KW-1185">Reference proteome</keyword>
<dbReference type="Pfam" id="PF16407">
    <property type="entry name" value="PKD_2"/>
    <property type="match status" value="1"/>
</dbReference>
<reference evidence="1 2" key="1">
    <citation type="submission" date="2020-08" db="EMBL/GenBank/DDBJ databases">
        <title>Genomic Encyclopedia of Type Strains, Phase IV (KMG-IV): sequencing the most valuable type-strain genomes for metagenomic binning, comparative biology and taxonomic classification.</title>
        <authorList>
            <person name="Goeker M."/>
        </authorList>
    </citation>
    <scope>NUCLEOTIDE SEQUENCE [LARGE SCALE GENOMIC DNA]</scope>
    <source>
        <strain evidence="1 2">DSM 105721</strain>
    </source>
</reference>
<evidence type="ECO:0000313" key="1">
    <source>
        <dbReference type="EMBL" id="MBB4027675.1"/>
    </source>
</evidence>
<dbReference type="Proteomes" id="UP000546007">
    <property type="component" value="Unassembled WGS sequence"/>
</dbReference>
<name>A0A7W6HZR7_9BACT</name>
<gene>
    <name evidence="1" type="ORF">GGR14_003489</name>
</gene>
<organism evidence="1 2">
    <name type="scientific">Butyricimonas faecihominis</name>
    <dbReference type="NCBI Taxonomy" id="1472416"/>
    <lineage>
        <taxon>Bacteria</taxon>
        <taxon>Pseudomonadati</taxon>
        <taxon>Bacteroidota</taxon>
        <taxon>Bacteroidia</taxon>
        <taxon>Bacteroidales</taxon>
        <taxon>Odoribacteraceae</taxon>
        <taxon>Butyricimonas</taxon>
    </lineage>
</organism>